<reference evidence="1" key="1">
    <citation type="submission" date="2021-02" db="EMBL/GenBank/DDBJ databases">
        <authorList>
            <person name="Nowell W R."/>
        </authorList>
    </citation>
    <scope>NUCLEOTIDE SEQUENCE</scope>
</reference>
<name>A0A814THI8_9BILA</name>
<organism evidence="1 3">
    <name type="scientific">Adineta steineri</name>
    <dbReference type="NCBI Taxonomy" id="433720"/>
    <lineage>
        <taxon>Eukaryota</taxon>
        <taxon>Metazoa</taxon>
        <taxon>Spiralia</taxon>
        <taxon>Gnathifera</taxon>
        <taxon>Rotifera</taxon>
        <taxon>Eurotatoria</taxon>
        <taxon>Bdelloidea</taxon>
        <taxon>Adinetida</taxon>
        <taxon>Adinetidae</taxon>
        <taxon>Adineta</taxon>
    </lineage>
</organism>
<evidence type="ECO:0000313" key="3">
    <source>
        <dbReference type="Proteomes" id="UP000663845"/>
    </source>
</evidence>
<dbReference type="Proteomes" id="UP000663845">
    <property type="component" value="Unassembled WGS sequence"/>
</dbReference>
<protein>
    <submittedName>
        <fullName evidence="1">Uncharacterized protein</fullName>
    </submittedName>
</protein>
<dbReference type="AlphaFoldDB" id="A0A814THI8"/>
<dbReference type="EMBL" id="CAJOAZ010024922">
    <property type="protein sequence ID" value="CAF4388733.1"/>
    <property type="molecule type" value="Genomic_DNA"/>
</dbReference>
<gene>
    <name evidence="1" type="ORF">JYZ213_LOCUS24677</name>
    <name evidence="2" type="ORF">OXD698_LOCUS50778</name>
</gene>
<sequence length="75" mass="8969">MCIYYFSSDSKEIHIQRDEILNESLKYVHEKGWSMEAIRADINACNQPTTREVLFYNSYDLVEYFMRDANAKMMT</sequence>
<evidence type="ECO:0000313" key="1">
    <source>
        <dbReference type="EMBL" id="CAF1161540.1"/>
    </source>
</evidence>
<evidence type="ECO:0000313" key="2">
    <source>
        <dbReference type="EMBL" id="CAF4388733.1"/>
    </source>
</evidence>
<comment type="caution">
    <text evidence="1">The sequence shown here is derived from an EMBL/GenBank/DDBJ whole genome shotgun (WGS) entry which is preliminary data.</text>
</comment>
<proteinExistence type="predicted"/>
<accession>A0A814THI8</accession>
<dbReference type="Proteomes" id="UP000663844">
    <property type="component" value="Unassembled WGS sequence"/>
</dbReference>
<dbReference type="EMBL" id="CAJNOG010000306">
    <property type="protein sequence ID" value="CAF1161540.1"/>
    <property type="molecule type" value="Genomic_DNA"/>
</dbReference>